<reference evidence="4" key="1">
    <citation type="submission" date="2016-10" db="EMBL/GenBank/DDBJ databases">
        <authorList>
            <person name="Varghese N."/>
            <person name="Submissions S."/>
        </authorList>
    </citation>
    <scope>NUCLEOTIDE SEQUENCE [LARGE SCALE GENOMIC DNA]</scope>
    <source>
        <strain evidence="4">CGMCC 1.9108</strain>
    </source>
</reference>
<keyword evidence="3" id="KW-0282">Flagellum</keyword>
<dbReference type="AlphaFoldDB" id="A0A1G6S2P5"/>
<feature type="domain" description="Flagellar motor switch protein FliN-like C-terminal" evidence="2">
    <location>
        <begin position="222"/>
        <end position="287"/>
    </location>
</feature>
<protein>
    <submittedName>
        <fullName evidence="3">Type III flagellar switch regulator (C-ring) FliN C-term</fullName>
    </submittedName>
</protein>
<evidence type="ECO:0000256" key="1">
    <source>
        <dbReference type="SAM" id="MobiDB-lite"/>
    </source>
</evidence>
<dbReference type="Gene3D" id="2.30.330.10">
    <property type="entry name" value="SpoA-like"/>
    <property type="match status" value="1"/>
</dbReference>
<dbReference type="SUPFAM" id="SSF101801">
    <property type="entry name" value="Surface presentation of antigens (SPOA)"/>
    <property type="match status" value="1"/>
</dbReference>
<evidence type="ECO:0000259" key="2">
    <source>
        <dbReference type="Pfam" id="PF01052"/>
    </source>
</evidence>
<keyword evidence="4" id="KW-1185">Reference proteome</keyword>
<dbReference type="Proteomes" id="UP000199628">
    <property type="component" value="Unassembled WGS sequence"/>
</dbReference>
<dbReference type="InterPro" id="IPR001543">
    <property type="entry name" value="FliN-like_C"/>
</dbReference>
<accession>A0A1G6S2P5</accession>
<feature type="compositionally biased region" description="Basic and acidic residues" evidence="1">
    <location>
        <begin position="321"/>
        <end position="337"/>
    </location>
</feature>
<organism evidence="3 4">
    <name type="scientific">Ruegeria marina</name>
    <dbReference type="NCBI Taxonomy" id="639004"/>
    <lineage>
        <taxon>Bacteria</taxon>
        <taxon>Pseudomonadati</taxon>
        <taxon>Pseudomonadota</taxon>
        <taxon>Alphaproteobacteria</taxon>
        <taxon>Rhodobacterales</taxon>
        <taxon>Roseobacteraceae</taxon>
        <taxon>Ruegeria</taxon>
    </lineage>
</organism>
<dbReference type="InterPro" id="IPR036429">
    <property type="entry name" value="SpoA-like_sf"/>
</dbReference>
<keyword evidence="3" id="KW-0969">Cilium</keyword>
<feature type="region of interest" description="Disordered" evidence="1">
    <location>
        <begin position="286"/>
        <end position="345"/>
    </location>
</feature>
<gene>
    <name evidence="3" type="ORF">SAMN04488239_105150</name>
</gene>
<sequence length="388" mass="41936">MVTQSDTRSTLERKLALSRDERQGDTRSVLRALRLALARAADDAVGLAMSVIGATQARRELDELGRAVPEGRLYLLLSGPGDGLGAICLDRSCVTAMVQQQTLGQVIGQVGPERAFTSTDAAMAAPIVDVLMPRAAELAELAADRICLSGYAYCSWAENRRAVLLLLEDDTYRVFDLTVEIAGGKAQGQITLVLPDRPEAVEEVDGGQSSAGPRMEDTFGVVRAELNAVISRIRLPLSSFAGMQPGDLLPLETPKFDKTEMLTIEGRSVAYARLGQCRGMRAVRLNEKPPGPQSLSNGPNDFTIHTSSPQRTMQDLPDPDVIEHAAKPERSRTVHPDDYEDIDTDTEDGFADLAEYDIPLPTLNPEQAAAEITELAGLDDADDLADPR</sequence>
<feature type="compositionally biased region" description="Polar residues" evidence="1">
    <location>
        <begin position="293"/>
        <end position="313"/>
    </location>
</feature>
<evidence type="ECO:0000313" key="3">
    <source>
        <dbReference type="EMBL" id="SDD10934.1"/>
    </source>
</evidence>
<dbReference type="STRING" id="639004.SAMN04488239_105150"/>
<dbReference type="EMBL" id="FMZV01000005">
    <property type="protein sequence ID" value="SDD10934.1"/>
    <property type="molecule type" value="Genomic_DNA"/>
</dbReference>
<dbReference type="Pfam" id="PF01052">
    <property type="entry name" value="FliMN_C"/>
    <property type="match status" value="1"/>
</dbReference>
<keyword evidence="3" id="KW-0966">Cell projection</keyword>
<name>A0A1G6S2P5_9RHOB</name>
<dbReference type="RefSeq" id="WP_093029985.1">
    <property type="nucleotide sequence ID" value="NZ_FMZV01000005.1"/>
</dbReference>
<dbReference type="OrthoDB" id="7824563at2"/>
<proteinExistence type="predicted"/>
<evidence type="ECO:0000313" key="4">
    <source>
        <dbReference type="Proteomes" id="UP000199628"/>
    </source>
</evidence>